<accession>A0A1W0VSJ3</accession>
<protein>
    <submittedName>
        <fullName evidence="1">Uncharacterized protein</fullName>
    </submittedName>
</protein>
<reference evidence="1 2" key="1">
    <citation type="journal article" date="2009" name="Nature">
        <title>The Sorghum bicolor genome and the diversification of grasses.</title>
        <authorList>
            <person name="Paterson A.H."/>
            <person name="Bowers J.E."/>
            <person name="Bruggmann R."/>
            <person name="Dubchak I."/>
            <person name="Grimwood J."/>
            <person name="Gundlach H."/>
            <person name="Haberer G."/>
            <person name="Hellsten U."/>
            <person name="Mitros T."/>
            <person name="Poliakov A."/>
            <person name="Schmutz J."/>
            <person name="Spannagl M."/>
            <person name="Tang H."/>
            <person name="Wang X."/>
            <person name="Wicker T."/>
            <person name="Bharti A.K."/>
            <person name="Chapman J."/>
            <person name="Feltus F.A."/>
            <person name="Gowik U."/>
            <person name="Grigoriev I.V."/>
            <person name="Lyons E."/>
            <person name="Maher C.A."/>
            <person name="Martis M."/>
            <person name="Narechania A."/>
            <person name="Otillar R.P."/>
            <person name="Penning B.W."/>
            <person name="Salamov A.A."/>
            <person name="Wang Y."/>
            <person name="Zhang L."/>
            <person name="Carpita N.C."/>
            <person name="Freeling M."/>
            <person name="Gingle A.R."/>
            <person name="Hash C.T."/>
            <person name="Keller B."/>
            <person name="Klein P."/>
            <person name="Kresovich S."/>
            <person name="McCann M.C."/>
            <person name="Ming R."/>
            <person name="Peterson D.G."/>
            <person name="Mehboob-ur-Rahman"/>
            <person name="Ware D."/>
            <person name="Westhoff P."/>
            <person name="Mayer K.F."/>
            <person name="Messing J."/>
            <person name="Rokhsar D.S."/>
        </authorList>
    </citation>
    <scope>NUCLEOTIDE SEQUENCE [LARGE SCALE GENOMIC DNA]</scope>
    <source>
        <strain evidence="2">cv. BTx623</strain>
    </source>
</reference>
<dbReference type="AlphaFoldDB" id="A0A1W0VSJ3"/>
<evidence type="ECO:0000313" key="1">
    <source>
        <dbReference type="EMBL" id="OQU76257.1"/>
    </source>
</evidence>
<name>A0A1W0VSJ3_SORBI</name>
<dbReference type="Gramene" id="OQU76257">
    <property type="protein sequence ID" value="OQU76257"/>
    <property type="gene ID" value="SORBI_3010G121200"/>
</dbReference>
<gene>
    <name evidence="1" type="ORF">SORBI_3010G121200</name>
</gene>
<dbReference type="EMBL" id="CM000769">
    <property type="protein sequence ID" value="OQU76257.1"/>
    <property type="molecule type" value="Genomic_DNA"/>
</dbReference>
<proteinExistence type="predicted"/>
<dbReference type="Proteomes" id="UP000000768">
    <property type="component" value="Chromosome 10"/>
</dbReference>
<evidence type="ECO:0000313" key="2">
    <source>
        <dbReference type="Proteomes" id="UP000000768"/>
    </source>
</evidence>
<reference evidence="2" key="2">
    <citation type="journal article" date="2018" name="Plant J.">
        <title>The Sorghum bicolor reference genome: improved assembly, gene annotations, a transcriptome atlas, and signatures of genome organization.</title>
        <authorList>
            <person name="McCormick R.F."/>
            <person name="Truong S.K."/>
            <person name="Sreedasyam A."/>
            <person name="Jenkins J."/>
            <person name="Shu S."/>
            <person name="Sims D."/>
            <person name="Kennedy M."/>
            <person name="Amirebrahimi M."/>
            <person name="Weers B.D."/>
            <person name="McKinley B."/>
            <person name="Mattison A."/>
            <person name="Morishige D.T."/>
            <person name="Grimwood J."/>
            <person name="Schmutz J."/>
            <person name="Mullet J.E."/>
        </authorList>
    </citation>
    <scope>NUCLEOTIDE SEQUENCE [LARGE SCALE GENOMIC DNA]</scope>
    <source>
        <strain evidence="2">cv. BTx623</strain>
    </source>
</reference>
<keyword evidence="2" id="KW-1185">Reference proteome</keyword>
<organism evidence="1 2">
    <name type="scientific">Sorghum bicolor</name>
    <name type="common">Sorghum</name>
    <name type="synonym">Sorghum vulgare</name>
    <dbReference type="NCBI Taxonomy" id="4558"/>
    <lineage>
        <taxon>Eukaryota</taxon>
        <taxon>Viridiplantae</taxon>
        <taxon>Streptophyta</taxon>
        <taxon>Embryophyta</taxon>
        <taxon>Tracheophyta</taxon>
        <taxon>Spermatophyta</taxon>
        <taxon>Magnoliopsida</taxon>
        <taxon>Liliopsida</taxon>
        <taxon>Poales</taxon>
        <taxon>Poaceae</taxon>
        <taxon>PACMAD clade</taxon>
        <taxon>Panicoideae</taxon>
        <taxon>Andropogonodae</taxon>
        <taxon>Andropogoneae</taxon>
        <taxon>Sorghinae</taxon>
        <taxon>Sorghum</taxon>
    </lineage>
</organism>
<dbReference type="InParanoid" id="A0A1W0VSJ3"/>
<sequence>MDVQQTNFRSRLRWRGARLRCLISRARMKRRLVRSVSEASQEHQPTCRRPLSMGVCSGAAGQQQHGSCSWLRHSSFSLDVLPVPH</sequence>